<evidence type="ECO:0000259" key="1">
    <source>
        <dbReference type="Pfam" id="PF08241"/>
    </source>
</evidence>
<reference evidence="2 3" key="1">
    <citation type="submission" date="2019-08" db="EMBL/GenBank/DDBJ databases">
        <authorList>
            <person name="Liang Q."/>
        </authorList>
    </citation>
    <scope>NUCLEOTIDE SEQUENCE [LARGE SCALE GENOMIC DNA]</scope>
    <source>
        <strain evidence="2 3">V1718</strain>
    </source>
</reference>
<evidence type="ECO:0000313" key="2">
    <source>
        <dbReference type="EMBL" id="QED26049.1"/>
    </source>
</evidence>
<evidence type="ECO:0000313" key="3">
    <source>
        <dbReference type="Proteomes" id="UP000321595"/>
    </source>
</evidence>
<dbReference type="OrthoDB" id="5421689at2"/>
<organism evidence="2 3">
    <name type="scientific">Microvenator marinus</name>
    <dbReference type="NCBI Taxonomy" id="2600177"/>
    <lineage>
        <taxon>Bacteria</taxon>
        <taxon>Deltaproteobacteria</taxon>
        <taxon>Bradymonadales</taxon>
        <taxon>Microvenatoraceae</taxon>
        <taxon>Microvenator</taxon>
    </lineage>
</organism>
<keyword evidence="2" id="KW-0808">Transferase</keyword>
<dbReference type="KEGG" id="bbae:FRD01_01990"/>
<dbReference type="RefSeq" id="WP_146957154.1">
    <property type="nucleotide sequence ID" value="NZ_CP042467.1"/>
</dbReference>
<gene>
    <name evidence="2" type="ORF">FRD01_01990</name>
</gene>
<dbReference type="InterPro" id="IPR013216">
    <property type="entry name" value="Methyltransf_11"/>
</dbReference>
<dbReference type="GO" id="GO:0008757">
    <property type="term" value="F:S-adenosylmethionine-dependent methyltransferase activity"/>
    <property type="evidence" value="ECO:0007669"/>
    <property type="project" value="InterPro"/>
</dbReference>
<dbReference type="EMBL" id="CP042467">
    <property type="protein sequence ID" value="QED26049.1"/>
    <property type="molecule type" value="Genomic_DNA"/>
</dbReference>
<protein>
    <submittedName>
        <fullName evidence="2">Methyltransferase domain-containing protein</fullName>
    </submittedName>
</protein>
<dbReference type="Proteomes" id="UP000321595">
    <property type="component" value="Chromosome"/>
</dbReference>
<sequence length="278" mass="31110">MIDKSILELLRCPSCHSHDLALGAGRRPAVVCDACEVHYPIVDGIIDMLPSQRNIQPGQYRTETLFDMIARIYDYVMPPMSLGIWHCSPLRYIDAENKAIGRANGGVYLSAPIGTAVVTDQVLAPYHDVTVLGVDTSWKMLQRAQKRLKDHKHPIQLLRADLTHLPLRNGVATSTQSINGLHTFLDRQQTVSEILRVTHPGGYIAGSALIRGQEAMADSVLDQFEQYGVYPMLRSGRYLVEELRNFGLRHLAFETYGAVLFYSGEAPPRLVERNERTA</sequence>
<dbReference type="Pfam" id="PF08241">
    <property type="entry name" value="Methyltransf_11"/>
    <property type="match status" value="1"/>
</dbReference>
<proteinExistence type="predicted"/>
<dbReference type="SUPFAM" id="SSF158997">
    <property type="entry name" value="Trm112p-like"/>
    <property type="match status" value="1"/>
</dbReference>
<dbReference type="Gene3D" id="3.40.50.150">
    <property type="entry name" value="Vaccinia Virus protein VP39"/>
    <property type="match status" value="1"/>
</dbReference>
<dbReference type="GO" id="GO:0032259">
    <property type="term" value="P:methylation"/>
    <property type="evidence" value="ECO:0007669"/>
    <property type="project" value="UniProtKB-KW"/>
</dbReference>
<accession>A0A5B8XRP7</accession>
<feature type="domain" description="Methyltransferase type 11" evidence="1">
    <location>
        <begin position="123"/>
        <end position="205"/>
    </location>
</feature>
<dbReference type="SUPFAM" id="SSF53335">
    <property type="entry name" value="S-adenosyl-L-methionine-dependent methyltransferases"/>
    <property type="match status" value="1"/>
</dbReference>
<keyword evidence="3" id="KW-1185">Reference proteome</keyword>
<name>A0A5B8XRP7_9DELT</name>
<dbReference type="AlphaFoldDB" id="A0A5B8XRP7"/>
<dbReference type="InterPro" id="IPR029063">
    <property type="entry name" value="SAM-dependent_MTases_sf"/>
</dbReference>
<dbReference type="Gene3D" id="2.20.25.10">
    <property type="match status" value="1"/>
</dbReference>
<keyword evidence="2" id="KW-0489">Methyltransferase</keyword>